<organism evidence="2 3">
    <name type="scientific">Alloacidobacterium dinghuense</name>
    <dbReference type="NCBI Taxonomy" id="2763107"/>
    <lineage>
        <taxon>Bacteria</taxon>
        <taxon>Pseudomonadati</taxon>
        <taxon>Acidobacteriota</taxon>
        <taxon>Terriglobia</taxon>
        <taxon>Terriglobales</taxon>
        <taxon>Acidobacteriaceae</taxon>
        <taxon>Alloacidobacterium</taxon>
    </lineage>
</organism>
<keyword evidence="3" id="KW-1185">Reference proteome</keyword>
<dbReference type="Proteomes" id="UP000515312">
    <property type="component" value="Chromosome"/>
</dbReference>
<dbReference type="AlphaFoldDB" id="A0A7G8BFU3"/>
<dbReference type="EMBL" id="CP060394">
    <property type="protein sequence ID" value="QNI31413.1"/>
    <property type="molecule type" value="Genomic_DNA"/>
</dbReference>
<gene>
    <name evidence="2" type="ORF">H7849_20400</name>
</gene>
<name>A0A7G8BFU3_9BACT</name>
<proteinExistence type="predicted"/>
<feature type="compositionally biased region" description="Polar residues" evidence="1">
    <location>
        <begin position="46"/>
        <end position="56"/>
    </location>
</feature>
<protein>
    <submittedName>
        <fullName evidence="2">Uncharacterized protein</fullName>
    </submittedName>
</protein>
<evidence type="ECO:0000313" key="2">
    <source>
        <dbReference type="EMBL" id="QNI31413.1"/>
    </source>
</evidence>
<dbReference type="RefSeq" id="WP_186742029.1">
    <property type="nucleotide sequence ID" value="NZ_CP060394.1"/>
</dbReference>
<sequence length="83" mass="9188">MTIRGDSKRLTKKLNERKAVKLRALAMWSGSGERVPYSPEWAVEPSDNSHNATSPVPSFGSHSPLGSGEWIAPWNARWSVPTK</sequence>
<evidence type="ECO:0000256" key="1">
    <source>
        <dbReference type="SAM" id="MobiDB-lite"/>
    </source>
</evidence>
<accession>A0A7G8BFU3</accession>
<feature type="region of interest" description="Disordered" evidence="1">
    <location>
        <begin position="32"/>
        <end position="83"/>
    </location>
</feature>
<evidence type="ECO:0000313" key="3">
    <source>
        <dbReference type="Proteomes" id="UP000515312"/>
    </source>
</evidence>
<reference evidence="2 3" key="1">
    <citation type="submission" date="2020-08" db="EMBL/GenBank/DDBJ databases">
        <title>Edaphobacter telluris sp. nov. and Acidobacterium dinghuensis sp. nov., two acidobacteria isolated from forest soil.</title>
        <authorList>
            <person name="Fu J."/>
            <person name="Qiu L."/>
        </authorList>
    </citation>
    <scope>NUCLEOTIDE SEQUENCE [LARGE SCALE GENOMIC DNA]</scope>
    <source>
        <strain evidence="2">4Y35</strain>
    </source>
</reference>
<dbReference type="KEGG" id="adin:H7849_20400"/>